<dbReference type="SUPFAM" id="SSF53901">
    <property type="entry name" value="Thiolase-like"/>
    <property type="match status" value="2"/>
</dbReference>
<keyword evidence="3 6" id="KW-0808">Transferase</keyword>
<feature type="domain" description="Thiolase C-terminal" evidence="8">
    <location>
        <begin position="258"/>
        <end position="377"/>
    </location>
</feature>
<dbReference type="Proteomes" id="UP000003277">
    <property type="component" value="Unassembled WGS sequence"/>
</dbReference>
<evidence type="ECO:0000259" key="8">
    <source>
        <dbReference type="Pfam" id="PF02803"/>
    </source>
</evidence>
<keyword evidence="10" id="KW-1185">Reference proteome</keyword>
<dbReference type="RefSeq" id="WP_008859405.1">
    <property type="nucleotide sequence ID" value="NZ_JH591187.1"/>
</dbReference>
<feature type="domain" description="Thiolase N-terminal" evidence="7">
    <location>
        <begin position="4"/>
        <end position="248"/>
    </location>
</feature>
<dbReference type="AlphaFoldDB" id="H1CZX1"/>
<name>H1CZX1_9FIRM</name>
<keyword evidence="4 6" id="KW-0012">Acyltransferase</keyword>
<dbReference type="eggNOG" id="COG0183">
    <property type="taxonomic scope" value="Bacteria"/>
</dbReference>
<dbReference type="PANTHER" id="PTHR18919">
    <property type="entry name" value="ACETYL-COA C-ACYLTRANSFERASE"/>
    <property type="match status" value="1"/>
</dbReference>
<dbReference type="OrthoDB" id="9764892at2"/>
<organism evidence="9 10">
    <name type="scientific">Dialister succinatiphilus YIT 11850</name>
    <dbReference type="NCBI Taxonomy" id="742743"/>
    <lineage>
        <taxon>Bacteria</taxon>
        <taxon>Bacillati</taxon>
        <taxon>Bacillota</taxon>
        <taxon>Negativicutes</taxon>
        <taxon>Veillonellales</taxon>
        <taxon>Veillonellaceae</taxon>
        <taxon>Dialister</taxon>
    </lineage>
</organism>
<sequence>MNRVFLAGGLRSHIGIRNGIFKHIRPEVLGGRVASTLCQRYGIQGPDALICGNAVGPGGNIGRLLLLEGGLPERAAAFTIDLQCASGLAAIHMAALSIMAGEWDVVLAGGAESASLQPQRRYADNDERSSLRNPVFTAAQFRPGEFGDDAMLLGAERAAKAAGITREEADEAALLSQERAKKAAEEGWLKDVILPLFGSSRDEALRKRMSEKLLARAPRVTDFPEGILTAANTCTINDGAAFVMLASERWLRERDLVPSAEIKGFSMIGADPAVPPLSADLAVSLLLRDKGLFYSDLDAFEYNEAFAVISADFRKKHRDVADRLNRWGGALAYGHPYGASGAEIMIHLMKILEREDGNLGVAAIPAAGGVGEAVLIHHVDEREWTEERERHTAFSIPLEVKL</sequence>
<dbReference type="InterPro" id="IPR020617">
    <property type="entry name" value="Thiolase_C"/>
</dbReference>
<dbReference type="GO" id="GO:0003985">
    <property type="term" value="F:acetyl-CoA C-acetyltransferase activity"/>
    <property type="evidence" value="ECO:0007669"/>
    <property type="project" value="UniProtKB-EC"/>
</dbReference>
<evidence type="ECO:0000256" key="5">
    <source>
        <dbReference type="ARBA" id="ARBA00030755"/>
    </source>
</evidence>
<evidence type="ECO:0000313" key="10">
    <source>
        <dbReference type="Proteomes" id="UP000003277"/>
    </source>
</evidence>
<accession>H1CZX1</accession>
<dbReference type="CDD" id="cd00751">
    <property type="entry name" value="thiolase"/>
    <property type="match status" value="1"/>
</dbReference>
<evidence type="ECO:0000256" key="6">
    <source>
        <dbReference type="RuleBase" id="RU003557"/>
    </source>
</evidence>
<evidence type="ECO:0000313" key="9">
    <source>
        <dbReference type="EMBL" id="EHO63209.1"/>
    </source>
</evidence>
<gene>
    <name evidence="9" type="ORF">HMPREF9453_00909</name>
</gene>
<dbReference type="PATRIC" id="fig|742743.3.peg.928"/>
<evidence type="ECO:0000256" key="4">
    <source>
        <dbReference type="ARBA" id="ARBA00023315"/>
    </source>
</evidence>
<dbReference type="STRING" id="742743.HMPREF9453_00909"/>
<dbReference type="Pfam" id="PF00108">
    <property type="entry name" value="Thiolase_N"/>
    <property type="match status" value="1"/>
</dbReference>
<reference evidence="9 10" key="1">
    <citation type="submission" date="2011-11" db="EMBL/GenBank/DDBJ databases">
        <title>The Genome Sequence of Dialister succinatiphilus YIT 11850.</title>
        <authorList>
            <consortium name="The Broad Institute Genome Sequencing Platform"/>
            <person name="Earl A."/>
            <person name="Ward D."/>
            <person name="Feldgarden M."/>
            <person name="Gevers D."/>
            <person name="Morotomi M."/>
            <person name="Young S.K."/>
            <person name="Zeng Q."/>
            <person name="Gargeya S."/>
            <person name="Fitzgerald M."/>
            <person name="Haas B."/>
            <person name="Abouelleil A."/>
            <person name="Alvarado L."/>
            <person name="Arachchi H.M."/>
            <person name="Berlin A."/>
            <person name="Brown A."/>
            <person name="Chapman S.B."/>
            <person name="Dunbar C."/>
            <person name="Gearin G."/>
            <person name="Goldberg J."/>
            <person name="Griggs A."/>
            <person name="Gujja S."/>
            <person name="Heiman D."/>
            <person name="Howarth C."/>
            <person name="Lui A."/>
            <person name="MacDonald P.J.P."/>
            <person name="Montmayeur A."/>
            <person name="Murphy C."/>
            <person name="Neiman D."/>
            <person name="Pearson M."/>
            <person name="Priest M."/>
            <person name="Roberts A."/>
            <person name="Saif S."/>
            <person name="Shea T."/>
            <person name="Sisk P."/>
            <person name="Stolte C."/>
            <person name="Sykes S."/>
            <person name="Wortman J."/>
            <person name="Nusbaum C."/>
            <person name="Birren B."/>
        </authorList>
    </citation>
    <scope>NUCLEOTIDE SEQUENCE [LARGE SCALE GENOMIC DNA]</scope>
    <source>
        <strain evidence="9 10">YIT 11850</strain>
    </source>
</reference>
<protein>
    <recommendedName>
        <fullName evidence="2">acetyl-CoA C-acetyltransferase</fullName>
        <ecNumber evidence="2">2.3.1.9</ecNumber>
    </recommendedName>
    <alternativeName>
        <fullName evidence="5">Acetoacetyl-CoA thiolase</fullName>
    </alternativeName>
</protein>
<evidence type="ECO:0000256" key="3">
    <source>
        <dbReference type="ARBA" id="ARBA00022679"/>
    </source>
</evidence>
<dbReference type="HOGENOM" id="CLU_031026_2_1_9"/>
<dbReference type="NCBIfam" id="TIGR01930">
    <property type="entry name" value="AcCoA-C-Actrans"/>
    <property type="match status" value="1"/>
</dbReference>
<comment type="caution">
    <text evidence="9">The sequence shown here is derived from an EMBL/GenBank/DDBJ whole genome shotgun (WGS) entry which is preliminary data.</text>
</comment>
<dbReference type="EC" id="2.3.1.9" evidence="2"/>
<dbReference type="Pfam" id="PF02803">
    <property type="entry name" value="Thiolase_C"/>
    <property type="match status" value="1"/>
</dbReference>
<proteinExistence type="inferred from homology"/>
<evidence type="ECO:0000259" key="7">
    <source>
        <dbReference type="Pfam" id="PF00108"/>
    </source>
</evidence>
<dbReference type="PROSITE" id="PS00737">
    <property type="entry name" value="THIOLASE_2"/>
    <property type="match status" value="1"/>
</dbReference>
<dbReference type="InterPro" id="IPR020616">
    <property type="entry name" value="Thiolase_N"/>
</dbReference>
<dbReference type="PANTHER" id="PTHR18919:SF107">
    <property type="entry name" value="ACETYL-COA ACETYLTRANSFERASE, CYTOSOLIC"/>
    <property type="match status" value="1"/>
</dbReference>
<comment type="similarity">
    <text evidence="1 6">Belongs to the thiolase-like superfamily. Thiolase family.</text>
</comment>
<evidence type="ECO:0000256" key="2">
    <source>
        <dbReference type="ARBA" id="ARBA00012705"/>
    </source>
</evidence>
<dbReference type="EMBL" id="ADLT01000019">
    <property type="protein sequence ID" value="EHO63209.1"/>
    <property type="molecule type" value="Genomic_DNA"/>
</dbReference>
<evidence type="ECO:0000256" key="1">
    <source>
        <dbReference type="ARBA" id="ARBA00010982"/>
    </source>
</evidence>
<dbReference type="Gene3D" id="3.40.47.10">
    <property type="match status" value="1"/>
</dbReference>
<dbReference type="InterPro" id="IPR002155">
    <property type="entry name" value="Thiolase"/>
</dbReference>
<dbReference type="InterPro" id="IPR020613">
    <property type="entry name" value="Thiolase_CS"/>
</dbReference>
<dbReference type="InterPro" id="IPR016039">
    <property type="entry name" value="Thiolase-like"/>
</dbReference>
<dbReference type="PIRSF" id="PIRSF000429">
    <property type="entry name" value="Ac-CoA_Ac_transf"/>
    <property type="match status" value="1"/>
</dbReference>